<feature type="compositionally biased region" description="Basic and acidic residues" evidence="5">
    <location>
        <begin position="772"/>
        <end position="783"/>
    </location>
</feature>
<feature type="compositionally biased region" description="Acidic residues" evidence="5">
    <location>
        <begin position="721"/>
        <end position="738"/>
    </location>
</feature>
<sequence>MASKTFHFTNGEEHKALKVCHGTPLEDILYAVRTEFRLQAAASLRFKDRAGACMVLSSIWPDGAEFLICSGTLVRNEVMPSTARPAKDGEVLPNRGVPHTDDKLRREQASKRPTEGLRRTCPKKHQLQERALHSRGGLCDGCFHSIRVGYGCAICNFDLCHGCLHAGLDLDAHLLFLFSLKTCRRVVGAVEDPKSVHRLLHEIIEGREGKMKDILGERLQAALVRFAVEPDTRATVLRAGLSGKHALVIERLMNLRAHRKEARSNHGKAESGPFKEILEFLAALGAGSAFQLEEEEDKDAMKVLQELQIDASQVFLDYSKKLGEGNWTKVYAGQYKGKMVALKIASKDEKEIKRELSILSRLSHDNIVKLHGACRKDGKLLGVLEICAKGCLENIIQGEQAMLTVSRRHSMAMDIALGLSFLHESRVFHSDLKVANILVTEDYKCKIADFNLSKRIPEGKDTFYARGGTTLYSSPEVMQGKSASFASDIYSLGLCLFELLTLQRYSDLVEQMGGRELLRLLRKGTMQVELTGWPEDFKMLQQTVTDCCATSSTCRPSAAEVLVCLQSIVDNREYAPAAPPLAQCRTESPAPEQRLEDDQQSASATLQPAHSAAQRPTRAQLQLGGFAVITECRHPGHGCLVSLQQHHPGSGRWLVRCGHRIVWVAENSLQAVKIHPAFRPCSHAPRPQAFLFPRHFPGRRTIPASLVPAAPRVEEVRESETFEDEMPTIVEEQSDEEQEGSHHSDSASELSQEFPRYPLNNATEGPDDWSSDDERHDQNDRGDTLAPDTEETAWATCQEQGETKCKSFAYCFDFPYYHGIKRSEVALFDIRDAALEQHVRFHHGDRLKRHDGRFFTVIGVKLNEEGKPKVYTQADDDAGAGFHDGDFSIFETVGSLTVTRAEPKSSASPQFDSSDKTLLRLLRDVKAGGLRHKHRKRLHELVKGLAPRDDFSTKVPQLQQFDLKPEFSVKLRTSRRVVVCDIRPQVCGQFGYFHGDRVLYDHGNDAMWLTVVGVWANDGEPALLLWREGDAGAGILDPLPGDMRVLEKLHPNEVRSRLGADPPNVSNFTFPFMAGCKHPVVRLFDNSITACQAFGFGFGDVVQDKEGAEYTVIGVGPPRPHKRSKANRCLWALREGRDGAERLQVNGHLTLVSSNSQQPKEYGPLGALHCNFVYSIHCALAPKSLQLNLTCEVTFVAGSLACHGVQGFSMEHKLKTLLEDASLSSAQGTITGVRDFGLKEKGRKVLRSSQSMESPM</sequence>
<evidence type="ECO:0000256" key="5">
    <source>
        <dbReference type="SAM" id="MobiDB-lite"/>
    </source>
</evidence>
<feature type="compositionally biased region" description="Basic and acidic residues" evidence="5">
    <location>
        <begin position="98"/>
        <end position="118"/>
    </location>
</feature>
<comment type="caution">
    <text evidence="7">The sequence shown here is derived from an EMBL/GenBank/DDBJ whole genome shotgun (WGS) entry which is preliminary data.</text>
</comment>
<evidence type="ECO:0000256" key="3">
    <source>
        <dbReference type="ARBA" id="ARBA00022777"/>
    </source>
</evidence>
<name>A0ABP0NAK5_9DINO</name>
<feature type="region of interest" description="Disordered" evidence="5">
    <location>
        <begin position="84"/>
        <end position="118"/>
    </location>
</feature>
<dbReference type="Pfam" id="PF07714">
    <property type="entry name" value="PK_Tyr_Ser-Thr"/>
    <property type="match status" value="1"/>
</dbReference>
<keyword evidence="8" id="KW-1185">Reference proteome</keyword>
<protein>
    <recommendedName>
        <fullName evidence="6">Protein kinase domain-containing protein</fullName>
    </recommendedName>
</protein>
<dbReference type="Proteomes" id="UP001642484">
    <property type="component" value="Unassembled WGS sequence"/>
</dbReference>
<gene>
    <name evidence="7" type="ORF">CCMP2556_LOCUS29765</name>
</gene>
<dbReference type="PANTHER" id="PTHR44329:SF288">
    <property type="entry name" value="MITOGEN-ACTIVATED PROTEIN KINASE KINASE KINASE 20"/>
    <property type="match status" value="1"/>
</dbReference>
<evidence type="ECO:0000256" key="2">
    <source>
        <dbReference type="ARBA" id="ARBA00022741"/>
    </source>
</evidence>
<keyword evidence="1" id="KW-0808">Transferase</keyword>
<dbReference type="InterPro" id="IPR001245">
    <property type="entry name" value="Ser-Thr/Tyr_kinase_cat_dom"/>
</dbReference>
<evidence type="ECO:0000256" key="1">
    <source>
        <dbReference type="ARBA" id="ARBA00022679"/>
    </source>
</evidence>
<dbReference type="InterPro" id="IPR011009">
    <property type="entry name" value="Kinase-like_dom_sf"/>
</dbReference>
<reference evidence="7 8" key="1">
    <citation type="submission" date="2024-02" db="EMBL/GenBank/DDBJ databases">
        <authorList>
            <person name="Chen Y."/>
            <person name="Shah S."/>
            <person name="Dougan E. K."/>
            <person name="Thang M."/>
            <person name="Chan C."/>
        </authorList>
    </citation>
    <scope>NUCLEOTIDE SEQUENCE [LARGE SCALE GENOMIC DNA]</scope>
</reference>
<dbReference type="SUPFAM" id="SSF56112">
    <property type="entry name" value="Protein kinase-like (PK-like)"/>
    <property type="match status" value="1"/>
</dbReference>
<evidence type="ECO:0000256" key="4">
    <source>
        <dbReference type="ARBA" id="ARBA00022840"/>
    </source>
</evidence>
<feature type="region of interest" description="Disordered" evidence="5">
    <location>
        <begin position="711"/>
        <end position="789"/>
    </location>
</feature>
<dbReference type="PANTHER" id="PTHR44329">
    <property type="entry name" value="SERINE/THREONINE-PROTEIN KINASE TNNI3K-RELATED"/>
    <property type="match status" value="1"/>
</dbReference>
<feature type="domain" description="Protein kinase" evidence="6">
    <location>
        <begin position="316"/>
        <end position="569"/>
    </location>
</feature>
<organism evidence="7 8">
    <name type="scientific">Durusdinium trenchii</name>
    <dbReference type="NCBI Taxonomy" id="1381693"/>
    <lineage>
        <taxon>Eukaryota</taxon>
        <taxon>Sar</taxon>
        <taxon>Alveolata</taxon>
        <taxon>Dinophyceae</taxon>
        <taxon>Suessiales</taxon>
        <taxon>Symbiodiniaceae</taxon>
        <taxon>Durusdinium</taxon>
    </lineage>
</organism>
<keyword evidence="4" id="KW-0067">ATP-binding</keyword>
<dbReference type="InterPro" id="IPR008271">
    <property type="entry name" value="Ser/Thr_kinase_AS"/>
</dbReference>
<dbReference type="InterPro" id="IPR051681">
    <property type="entry name" value="Ser/Thr_Kinases-Pseudokinases"/>
</dbReference>
<feature type="region of interest" description="Disordered" evidence="5">
    <location>
        <begin position="580"/>
        <end position="616"/>
    </location>
</feature>
<dbReference type="PROSITE" id="PS00108">
    <property type="entry name" value="PROTEIN_KINASE_ST"/>
    <property type="match status" value="1"/>
</dbReference>
<dbReference type="Gene3D" id="1.10.510.10">
    <property type="entry name" value="Transferase(Phosphotransferase) domain 1"/>
    <property type="match status" value="1"/>
</dbReference>
<dbReference type="PROSITE" id="PS50011">
    <property type="entry name" value="PROTEIN_KINASE_DOM"/>
    <property type="match status" value="1"/>
</dbReference>
<evidence type="ECO:0000313" key="8">
    <source>
        <dbReference type="Proteomes" id="UP001642484"/>
    </source>
</evidence>
<accession>A0ABP0NAK5</accession>
<keyword evidence="3" id="KW-0418">Kinase</keyword>
<proteinExistence type="predicted"/>
<keyword evidence="2" id="KW-0547">Nucleotide-binding</keyword>
<evidence type="ECO:0000313" key="7">
    <source>
        <dbReference type="EMBL" id="CAK9060503.1"/>
    </source>
</evidence>
<dbReference type="InterPro" id="IPR000719">
    <property type="entry name" value="Prot_kinase_dom"/>
</dbReference>
<dbReference type="EMBL" id="CAXAMN010021529">
    <property type="protein sequence ID" value="CAK9060503.1"/>
    <property type="molecule type" value="Genomic_DNA"/>
</dbReference>
<dbReference type="SMART" id="SM00220">
    <property type="entry name" value="S_TKc"/>
    <property type="match status" value="1"/>
</dbReference>
<evidence type="ECO:0000259" key="6">
    <source>
        <dbReference type="PROSITE" id="PS50011"/>
    </source>
</evidence>